<dbReference type="Gene3D" id="2.170.120.12">
    <property type="entry name" value="DNA-directed RNA polymerase, insert domain"/>
    <property type="match status" value="1"/>
</dbReference>
<dbReference type="GO" id="GO:0046983">
    <property type="term" value="F:protein dimerization activity"/>
    <property type="evidence" value="ECO:0007669"/>
    <property type="project" value="InterPro"/>
</dbReference>
<dbReference type="InterPro" id="IPR050518">
    <property type="entry name" value="Rpo3/RPB3_RNA_Pol_subunit"/>
</dbReference>
<dbReference type="HAMAP" id="MF_00320">
    <property type="entry name" value="RNApol_arch_Rpo3"/>
    <property type="match status" value="1"/>
</dbReference>
<name>A0A4P9ZT37_9FUNG</name>
<keyword evidence="5" id="KW-0539">Nucleus</keyword>
<dbReference type="GO" id="GO:0006351">
    <property type="term" value="P:DNA-templated transcription"/>
    <property type="evidence" value="ECO:0007669"/>
    <property type="project" value="InterPro"/>
</dbReference>
<feature type="domain" description="DNA-directed RNA polymerase RpoA/D/Rpb3-type" evidence="7">
    <location>
        <begin position="54"/>
        <end position="332"/>
    </location>
</feature>
<gene>
    <name evidence="8" type="ORF">BJ085DRAFT_35747</name>
</gene>
<dbReference type="InterPro" id="IPR011263">
    <property type="entry name" value="DNA-dir_RNA_pol_RpoA/D/Rpb3"/>
</dbReference>
<evidence type="ECO:0000256" key="2">
    <source>
        <dbReference type="ARBA" id="ARBA00022083"/>
    </source>
</evidence>
<evidence type="ECO:0000256" key="1">
    <source>
        <dbReference type="ARBA" id="ARBA00004123"/>
    </source>
</evidence>
<evidence type="ECO:0000259" key="7">
    <source>
        <dbReference type="SMART" id="SM00662"/>
    </source>
</evidence>
<dbReference type="AlphaFoldDB" id="A0A4P9ZT37"/>
<dbReference type="InterPro" id="IPR036643">
    <property type="entry name" value="RNApol_insert_sf"/>
</dbReference>
<evidence type="ECO:0000256" key="4">
    <source>
        <dbReference type="ARBA" id="ARBA00023163"/>
    </source>
</evidence>
<keyword evidence="9" id="KW-1185">Reference proteome</keyword>
<evidence type="ECO:0000313" key="9">
    <source>
        <dbReference type="Proteomes" id="UP000268162"/>
    </source>
</evidence>
<dbReference type="SUPFAM" id="SSF56553">
    <property type="entry name" value="Insert subdomain of RNA polymerase alpha subunit"/>
    <property type="match status" value="1"/>
</dbReference>
<comment type="similarity">
    <text evidence="6">Belongs to the archaeal Rpo3/eukaryotic RPB3 RNA polymerase subunit family.</text>
</comment>
<dbReference type="Gene3D" id="3.30.1360.10">
    <property type="entry name" value="RNA polymerase, RBP11-like subunit"/>
    <property type="match status" value="1"/>
</dbReference>
<accession>A0A4P9ZT37</accession>
<sequence>MPYDRDHIVLEAETVTNISSHDYPHQFPGDDRGFGVEAFRNKFNVKVWRVSREEMEFDLVGLDASLSNAFRRILLADVPTMAIEKVFMHYNTGVVQDEVLSQRLGLIPINADPTKFVSKSADDPLTELNTIVFKLDVECTHNKEAAKDETDPNKLYKNSSVYSGHLKWVPQHGQAETFADRPIKPVLDDILLAKLRPGQRITCELHCEKSSGRDHAKYSPVATASYRLLPVIDIKQEITGDMALKLQKCFPSGVVDIIEKNGQKTAKVVNARKDTMSREVLRHKEFQGLVELKRKRDHFIFKIESTGAVPPAVLFAQSVKHMMDKCELVLKAVSELSVDTTA</sequence>
<dbReference type="GO" id="GO:0005666">
    <property type="term" value="C:RNA polymerase III complex"/>
    <property type="evidence" value="ECO:0007669"/>
    <property type="project" value="TreeGrafter"/>
</dbReference>
<dbReference type="GO" id="GO:0003899">
    <property type="term" value="F:DNA-directed RNA polymerase activity"/>
    <property type="evidence" value="ECO:0007669"/>
    <property type="project" value="InterPro"/>
</dbReference>
<dbReference type="PANTHER" id="PTHR11800">
    <property type="entry name" value="DNA-DIRECTED RNA POLYMERASE"/>
    <property type="match status" value="1"/>
</dbReference>
<comment type="subcellular location">
    <subcellularLocation>
        <location evidence="1">Nucleus</location>
    </subcellularLocation>
</comment>
<dbReference type="InterPro" id="IPR011262">
    <property type="entry name" value="DNA-dir_RNA_pol_insert"/>
</dbReference>
<evidence type="ECO:0000256" key="5">
    <source>
        <dbReference type="ARBA" id="ARBA00023242"/>
    </source>
</evidence>
<keyword evidence="3 8" id="KW-0240">DNA-directed RNA polymerase</keyword>
<dbReference type="GO" id="GO:0055029">
    <property type="term" value="C:nuclear DNA-directed RNA polymerase complex"/>
    <property type="evidence" value="ECO:0007669"/>
    <property type="project" value="UniProtKB-ARBA"/>
</dbReference>
<dbReference type="PANTHER" id="PTHR11800:SF13">
    <property type="entry name" value="DNA-DIRECTED RNA POLYMERASES I AND III SUBUNIT RPAC1"/>
    <property type="match status" value="1"/>
</dbReference>
<evidence type="ECO:0000313" key="8">
    <source>
        <dbReference type="EMBL" id="RKP36605.1"/>
    </source>
</evidence>
<dbReference type="STRING" id="215637.A0A4P9ZT37"/>
<evidence type="ECO:0000256" key="6">
    <source>
        <dbReference type="ARBA" id="ARBA00025804"/>
    </source>
</evidence>
<dbReference type="EMBL" id="ML002624">
    <property type="protein sequence ID" value="RKP36605.1"/>
    <property type="molecule type" value="Genomic_DNA"/>
</dbReference>
<dbReference type="SMART" id="SM00662">
    <property type="entry name" value="RPOLD"/>
    <property type="match status" value="1"/>
</dbReference>
<keyword evidence="4" id="KW-0804">Transcription</keyword>
<dbReference type="InterPro" id="IPR022842">
    <property type="entry name" value="RNAP_Rpo3/Rpb3/RPAC1"/>
</dbReference>
<proteinExistence type="inferred from homology"/>
<dbReference type="SUPFAM" id="SSF55257">
    <property type="entry name" value="RBP11-like subunits of RNA polymerase"/>
    <property type="match status" value="1"/>
</dbReference>
<dbReference type="InterPro" id="IPR036603">
    <property type="entry name" value="RBP11-like"/>
</dbReference>
<protein>
    <recommendedName>
        <fullName evidence="2">DNA-directed RNA polymerases I and III subunit RPAC1</fullName>
    </recommendedName>
</protein>
<dbReference type="CDD" id="cd07032">
    <property type="entry name" value="RNAP_I_II_AC40"/>
    <property type="match status" value="1"/>
</dbReference>
<dbReference type="GO" id="GO:0005736">
    <property type="term" value="C:RNA polymerase I complex"/>
    <property type="evidence" value="ECO:0007669"/>
    <property type="project" value="TreeGrafter"/>
</dbReference>
<reference evidence="9" key="1">
    <citation type="journal article" date="2018" name="Nat. Microbiol.">
        <title>Leveraging single-cell genomics to expand the fungal tree of life.</title>
        <authorList>
            <person name="Ahrendt S.R."/>
            <person name="Quandt C.A."/>
            <person name="Ciobanu D."/>
            <person name="Clum A."/>
            <person name="Salamov A."/>
            <person name="Andreopoulos B."/>
            <person name="Cheng J.F."/>
            <person name="Woyke T."/>
            <person name="Pelin A."/>
            <person name="Henrissat B."/>
            <person name="Reynolds N.K."/>
            <person name="Benny G.L."/>
            <person name="Smith M.E."/>
            <person name="James T.Y."/>
            <person name="Grigoriev I.V."/>
        </authorList>
    </citation>
    <scope>NUCLEOTIDE SEQUENCE [LARGE SCALE GENOMIC DNA]</scope>
    <source>
        <strain evidence="9">RSA 468</strain>
    </source>
</reference>
<dbReference type="Pfam" id="PF01193">
    <property type="entry name" value="RNA_pol_L"/>
    <property type="match status" value="1"/>
</dbReference>
<dbReference type="InterPro" id="IPR033901">
    <property type="entry name" value="RNAPI/III_AC40"/>
</dbReference>
<dbReference type="Pfam" id="PF01000">
    <property type="entry name" value="RNA_pol_A_bac"/>
    <property type="match status" value="1"/>
</dbReference>
<dbReference type="Proteomes" id="UP000268162">
    <property type="component" value="Unassembled WGS sequence"/>
</dbReference>
<dbReference type="FunFam" id="2.170.120.12:FF:000003">
    <property type="entry name" value="Dna-directed rna polymerases i and iii subunit"/>
    <property type="match status" value="1"/>
</dbReference>
<dbReference type="OrthoDB" id="270173at2759"/>
<organism evidence="8 9">
    <name type="scientific">Dimargaris cristalligena</name>
    <dbReference type="NCBI Taxonomy" id="215637"/>
    <lineage>
        <taxon>Eukaryota</taxon>
        <taxon>Fungi</taxon>
        <taxon>Fungi incertae sedis</taxon>
        <taxon>Zoopagomycota</taxon>
        <taxon>Kickxellomycotina</taxon>
        <taxon>Dimargaritomycetes</taxon>
        <taxon>Dimargaritales</taxon>
        <taxon>Dimargaritaceae</taxon>
        <taxon>Dimargaris</taxon>
    </lineage>
</organism>
<evidence type="ECO:0000256" key="3">
    <source>
        <dbReference type="ARBA" id="ARBA00022478"/>
    </source>
</evidence>